<feature type="domain" description="4Fe-4S ferredoxin-type" evidence="8">
    <location>
        <begin position="84"/>
        <end position="113"/>
    </location>
</feature>
<dbReference type="InterPro" id="IPR017896">
    <property type="entry name" value="4Fe4S_Fe-S-bd"/>
</dbReference>
<evidence type="ECO:0000256" key="1">
    <source>
        <dbReference type="ARBA" id="ARBA00022448"/>
    </source>
</evidence>
<feature type="domain" description="4Fe-4S ferredoxin-type" evidence="8">
    <location>
        <begin position="2"/>
        <end position="31"/>
    </location>
</feature>
<evidence type="ECO:0000256" key="7">
    <source>
        <dbReference type="ARBA" id="ARBA00023014"/>
    </source>
</evidence>
<evidence type="ECO:0000259" key="8">
    <source>
        <dbReference type="PROSITE" id="PS51379"/>
    </source>
</evidence>
<comment type="caution">
    <text evidence="9">The sequence shown here is derived from an EMBL/GenBank/DDBJ whole genome shotgun (WGS) entry which is preliminary data.</text>
</comment>
<dbReference type="Proteomes" id="UP000774000">
    <property type="component" value="Unassembled WGS sequence"/>
</dbReference>
<keyword evidence="3" id="KW-0479">Metal-binding</keyword>
<gene>
    <name evidence="9" type="ORF">JOC47_002423</name>
</gene>
<evidence type="ECO:0000256" key="4">
    <source>
        <dbReference type="ARBA" id="ARBA00022737"/>
    </source>
</evidence>
<sequence>MKRIYIDQDLCEACKNCVLACMANKSDAEIANLDFSDVSNQSANAITQPDNYEDNAPLFCRHCDEPDCVEACMSGALTKDEETGIVSIDEDKCAGCWMCVMSCPYGLAFKDKKRNVAFKCDLCQDQEKPSCIEQCPTGAIKLIEVEDKKVVG</sequence>
<dbReference type="PROSITE" id="PS00198">
    <property type="entry name" value="4FE4S_FER_1"/>
    <property type="match status" value="1"/>
</dbReference>
<keyword evidence="1" id="KW-0813">Transport</keyword>
<dbReference type="GO" id="GO:0051539">
    <property type="term" value="F:4 iron, 4 sulfur cluster binding"/>
    <property type="evidence" value="ECO:0007669"/>
    <property type="project" value="UniProtKB-KW"/>
</dbReference>
<keyword evidence="4" id="KW-0677">Repeat</keyword>
<keyword evidence="5" id="KW-0249">Electron transport</keyword>
<dbReference type="PROSITE" id="PS51379">
    <property type="entry name" value="4FE4S_FER_2"/>
    <property type="match status" value="2"/>
</dbReference>
<evidence type="ECO:0000256" key="6">
    <source>
        <dbReference type="ARBA" id="ARBA00023004"/>
    </source>
</evidence>
<proteinExistence type="predicted"/>
<name>A0A939BPW2_9FIRM</name>
<accession>A0A939BPW2</accession>
<dbReference type="SUPFAM" id="SSF54862">
    <property type="entry name" value="4Fe-4S ferredoxins"/>
    <property type="match status" value="1"/>
</dbReference>
<keyword evidence="10" id="KW-1185">Reference proteome</keyword>
<evidence type="ECO:0000313" key="10">
    <source>
        <dbReference type="Proteomes" id="UP000774000"/>
    </source>
</evidence>
<dbReference type="RefSeq" id="WP_204702306.1">
    <property type="nucleotide sequence ID" value="NZ_JAFBDQ010000014.1"/>
</dbReference>
<evidence type="ECO:0000256" key="2">
    <source>
        <dbReference type="ARBA" id="ARBA00022485"/>
    </source>
</evidence>
<keyword evidence="6" id="KW-0408">Iron</keyword>
<evidence type="ECO:0000313" key="9">
    <source>
        <dbReference type="EMBL" id="MBM7557557.1"/>
    </source>
</evidence>
<reference evidence="9" key="1">
    <citation type="submission" date="2021-01" db="EMBL/GenBank/DDBJ databases">
        <title>Genomic Encyclopedia of Type Strains, Phase IV (KMG-IV): sequencing the most valuable type-strain genomes for metagenomic binning, comparative biology and taxonomic classification.</title>
        <authorList>
            <person name="Goeker M."/>
        </authorList>
    </citation>
    <scope>NUCLEOTIDE SEQUENCE</scope>
    <source>
        <strain evidence="9">DSM 23230</strain>
    </source>
</reference>
<dbReference type="CDD" id="cd10563">
    <property type="entry name" value="CooF_like"/>
    <property type="match status" value="1"/>
</dbReference>
<dbReference type="PANTHER" id="PTHR43177:SF5">
    <property type="entry name" value="ANAEROBIC DIMETHYL SULFOXIDE REDUCTASE CHAIN B-RELATED"/>
    <property type="match status" value="1"/>
</dbReference>
<keyword evidence="7" id="KW-0411">Iron-sulfur</keyword>
<dbReference type="InterPro" id="IPR050954">
    <property type="entry name" value="ET_IronSulfur_Cluster-Binding"/>
</dbReference>
<keyword evidence="2" id="KW-0004">4Fe-4S</keyword>
<dbReference type="GO" id="GO:0046872">
    <property type="term" value="F:metal ion binding"/>
    <property type="evidence" value="ECO:0007669"/>
    <property type="project" value="UniProtKB-KW"/>
</dbReference>
<dbReference type="PANTHER" id="PTHR43177">
    <property type="entry name" value="PROTEIN NRFC"/>
    <property type="match status" value="1"/>
</dbReference>
<dbReference type="Gene3D" id="3.30.70.20">
    <property type="match status" value="2"/>
</dbReference>
<protein>
    <submittedName>
        <fullName evidence="9">Carbon-monoxide dehydrogenase iron sulfur subunit</fullName>
    </submittedName>
</protein>
<dbReference type="AlphaFoldDB" id="A0A939BPW2"/>
<organism evidence="9 10">
    <name type="scientific">Halanaerobacter jeridensis</name>
    <dbReference type="NCBI Taxonomy" id="706427"/>
    <lineage>
        <taxon>Bacteria</taxon>
        <taxon>Bacillati</taxon>
        <taxon>Bacillota</taxon>
        <taxon>Clostridia</taxon>
        <taxon>Halanaerobiales</taxon>
        <taxon>Halobacteroidaceae</taxon>
        <taxon>Halanaerobacter</taxon>
    </lineage>
</organism>
<evidence type="ECO:0000256" key="5">
    <source>
        <dbReference type="ARBA" id="ARBA00022982"/>
    </source>
</evidence>
<dbReference type="EMBL" id="JAFBDQ010000014">
    <property type="protein sequence ID" value="MBM7557557.1"/>
    <property type="molecule type" value="Genomic_DNA"/>
</dbReference>
<evidence type="ECO:0000256" key="3">
    <source>
        <dbReference type="ARBA" id="ARBA00022723"/>
    </source>
</evidence>
<dbReference type="InterPro" id="IPR017900">
    <property type="entry name" value="4Fe4S_Fe_S_CS"/>
</dbReference>
<dbReference type="Pfam" id="PF13247">
    <property type="entry name" value="Fer4_11"/>
    <property type="match status" value="1"/>
</dbReference>